<evidence type="ECO:0000313" key="11">
    <source>
        <dbReference type="EMBL" id="CRL41735.1"/>
    </source>
</evidence>
<evidence type="ECO:0000256" key="2">
    <source>
        <dbReference type="ARBA" id="ARBA00010897"/>
    </source>
</evidence>
<evidence type="ECO:0000256" key="4">
    <source>
        <dbReference type="ARBA" id="ARBA00022553"/>
    </source>
</evidence>
<dbReference type="PANTHER" id="PTHR11098:SF1">
    <property type="entry name" value="NICOTINATE PHOSPHORIBOSYLTRANSFERASE"/>
    <property type="match status" value="1"/>
</dbReference>
<dbReference type="EMBL" id="CVRR01000048">
    <property type="protein sequence ID" value="CRL41735.1"/>
    <property type="molecule type" value="Genomic_DNA"/>
</dbReference>
<keyword evidence="11" id="KW-0808">Transferase</keyword>
<name>A0A0M6WVV2_9FIRM</name>
<comment type="PTM">
    <text evidence="7 8">Transiently phosphorylated on a His residue during the reaction cycle. Phosphorylation strongly increases the affinity for substrates and increases the rate of nicotinate D-ribonucleotide production. Dephosphorylation regenerates the low-affinity form of the enzyme, leading to product release.</text>
</comment>
<keyword evidence="6 7" id="KW-0662">Pyridine nucleotide biosynthesis</keyword>
<evidence type="ECO:0000256" key="5">
    <source>
        <dbReference type="ARBA" id="ARBA00022598"/>
    </source>
</evidence>
<feature type="modified residue" description="Phosphohistidine; by autocatalysis" evidence="7">
    <location>
        <position position="221"/>
    </location>
</feature>
<evidence type="ECO:0000256" key="1">
    <source>
        <dbReference type="ARBA" id="ARBA00004952"/>
    </source>
</evidence>
<keyword evidence="12" id="KW-1185">Reference proteome</keyword>
<proteinExistence type="inferred from homology"/>
<comment type="function">
    <text evidence="7 8">Catalyzes the synthesis of beta-nicotinate D-ribonucleotide from nicotinate and 5-phospho-D-ribose 1-phosphate at the expense of ATP.</text>
</comment>
<dbReference type="NCBIfam" id="NF003704">
    <property type="entry name" value="PRK05321.1"/>
    <property type="match status" value="1"/>
</dbReference>
<dbReference type="SUPFAM" id="SSF51690">
    <property type="entry name" value="Nicotinate/Quinolinate PRTase C-terminal domain-like"/>
    <property type="match status" value="1"/>
</dbReference>
<evidence type="ECO:0000259" key="10">
    <source>
        <dbReference type="Pfam" id="PF17767"/>
    </source>
</evidence>
<evidence type="ECO:0000256" key="6">
    <source>
        <dbReference type="ARBA" id="ARBA00022642"/>
    </source>
</evidence>
<dbReference type="RefSeq" id="WP_055068538.1">
    <property type="nucleotide sequence ID" value="NZ_CP173697.1"/>
</dbReference>
<dbReference type="Pfam" id="PF04095">
    <property type="entry name" value="NAPRTase"/>
    <property type="match status" value="1"/>
</dbReference>
<evidence type="ECO:0000256" key="3">
    <source>
        <dbReference type="ARBA" id="ARBA00013236"/>
    </source>
</evidence>
<dbReference type="UniPathway" id="UPA00253">
    <property type="reaction ID" value="UER00457"/>
</dbReference>
<dbReference type="NCBIfam" id="TIGR01514">
    <property type="entry name" value="NAPRTase"/>
    <property type="match status" value="1"/>
</dbReference>
<dbReference type="GO" id="GO:0016757">
    <property type="term" value="F:glycosyltransferase activity"/>
    <property type="evidence" value="ECO:0007669"/>
    <property type="project" value="UniProtKB-KW"/>
</dbReference>
<dbReference type="AlphaFoldDB" id="A0A0M6WVV2"/>
<dbReference type="InterPro" id="IPR006406">
    <property type="entry name" value="Nic_PRibTrfase"/>
</dbReference>
<evidence type="ECO:0000313" key="12">
    <source>
        <dbReference type="Proteomes" id="UP000049979"/>
    </source>
</evidence>
<sequence>MKLNQIITSLLETDMYKFSMGEAIYHQFSDYKTTWTFKCRNTDVHFTAEMVQEIKEQIKAYCSLRFTEQELDYLNRITWIKGSYIDFLRLWQPRYEDFKISDEAECGLSIETFGTWLNTSLYEIPTLAIVNEVYFRMAYDYDRLYASFRERLEQKIKDASGRYEIGSFSEFGLRRRLSAEAQELAVRKLKEAEFRGSEFVGTSNVYLAKKYNLTPVGTMAHEWIMCVGQGNHKHNPAYSNWYALDAWVREYGVLNGIALTDAITTDCFLRDFQLTYATLFSGVRHDSGDPVEWGEKMIAHYQKLGIDPANKTLLFSDSLDFARAHELYEHFRNRTKVAFGIGTYISNDTEVPALNIVMKTTLCNGMDVAKISDTPGKGMCKNPDYVHYLKRCIDWRMNHDR</sequence>
<evidence type="ECO:0000256" key="7">
    <source>
        <dbReference type="HAMAP-Rule" id="MF_00570"/>
    </source>
</evidence>
<dbReference type="HAMAP" id="MF_00570">
    <property type="entry name" value="NAPRTase"/>
    <property type="match status" value="1"/>
</dbReference>
<dbReference type="SUPFAM" id="SSF54675">
    <property type="entry name" value="Nicotinate/Quinolinate PRTase N-terminal domain-like"/>
    <property type="match status" value="1"/>
</dbReference>
<dbReference type="InterPro" id="IPR036068">
    <property type="entry name" value="Nicotinate_pribotase-like_C"/>
</dbReference>
<dbReference type="PIRSF" id="PIRSF000484">
    <property type="entry name" value="NAPRT"/>
    <property type="match status" value="1"/>
</dbReference>
<comment type="similarity">
    <text evidence="2 7 8">Belongs to the NAPRTase family.</text>
</comment>
<keyword evidence="5 7" id="KW-0436">Ligase</keyword>
<feature type="domain" description="Nicotinate phosphoribosyltransferase N-terminal" evidence="10">
    <location>
        <begin position="11"/>
        <end position="131"/>
    </location>
</feature>
<dbReference type="InterPro" id="IPR007229">
    <property type="entry name" value="Nic_PRibTrfase-Fam"/>
</dbReference>
<dbReference type="EC" id="6.3.4.21" evidence="3 7"/>
<dbReference type="GO" id="GO:0004516">
    <property type="term" value="F:nicotinate phosphoribosyltransferase activity"/>
    <property type="evidence" value="ECO:0007669"/>
    <property type="project" value="UniProtKB-UniRule"/>
</dbReference>
<reference evidence="12" key="1">
    <citation type="submission" date="2015-05" db="EMBL/GenBank/DDBJ databases">
        <authorList>
            <consortium name="Pathogen Informatics"/>
        </authorList>
    </citation>
    <scope>NUCLEOTIDE SEQUENCE [LARGE SCALE GENOMIC DNA]</scope>
    <source>
        <strain evidence="12">M72</strain>
    </source>
</reference>
<dbReference type="PANTHER" id="PTHR11098">
    <property type="entry name" value="NICOTINATE PHOSPHORIBOSYLTRANSFERASE"/>
    <property type="match status" value="1"/>
</dbReference>
<accession>A0A0M6WVV2</accession>
<evidence type="ECO:0000256" key="8">
    <source>
        <dbReference type="RuleBase" id="RU003838"/>
    </source>
</evidence>
<dbReference type="GO" id="GO:0005829">
    <property type="term" value="C:cytosol"/>
    <property type="evidence" value="ECO:0007669"/>
    <property type="project" value="TreeGrafter"/>
</dbReference>
<protein>
    <recommendedName>
        <fullName evidence="3 7">Nicotinate phosphoribosyltransferase</fullName>
        <shortName evidence="7">NAPRTase</shortName>
        <ecNumber evidence="3 7">6.3.4.21</ecNumber>
    </recommendedName>
</protein>
<organism evidence="11 12">
    <name type="scientific">Roseburia faecis</name>
    <dbReference type="NCBI Taxonomy" id="301302"/>
    <lineage>
        <taxon>Bacteria</taxon>
        <taxon>Bacillati</taxon>
        <taxon>Bacillota</taxon>
        <taxon>Clostridia</taxon>
        <taxon>Lachnospirales</taxon>
        <taxon>Lachnospiraceae</taxon>
        <taxon>Roseburia</taxon>
    </lineage>
</organism>
<dbReference type="STRING" id="301302.ERS852420_01209"/>
<feature type="domain" description="Nicotinate/nicotinamide phosphoribosyltransferase" evidence="9">
    <location>
        <begin position="168"/>
        <end position="391"/>
    </location>
</feature>
<dbReference type="Gene3D" id="3.20.140.10">
    <property type="entry name" value="nicotinate phosphoribosyltransferase"/>
    <property type="match status" value="1"/>
</dbReference>
<dbReference type="InterPro" id="IPR041525">
    <property type="entry name" value="N/Namide_PRibTrfase"/>
</dbReference>
<evidence type="ECO:0000259" key="9">
    <source>
        <dbReference type="Pfam" id="PF04095"/>
    </source>
</evidence>
<keyword evidence="4 7" id="KW-0597">Phosphoprotein</keyword>
<gene>
    <name evidence="7" type="primary">pncB</name>
    <name evidence="11" type="ORF">M72_13591</name>
</gene>
<comment type="catalytic activity">
    <reaction evidence="7 8">
        <text>5-phospho-alpha-D-ribose 1-diphosphate + nicotinate + ATP + H2O = nicotinate beta-D-ribonucleotide + ADP + phosphate + diphosphate</text>
        <dbReference type="Rhea" id="RHEA:36163"/>
        <dbReference type="ChEBI" id="CHEBI:15377"/>
        <dbReference type="ChEBI" id="CHEBI:30616"/>
        <dbReference type="ChEBI" id="CHEBI:32544"/>
        <dbReference type="ChEBI" id="CHEBI:33019"/>
        <dbReference type="ChEBI" id="CHEBI:43474"/>
        <dbReference type="ChEBI" id="CHEBI:57502"/>
        <dbReference type="ChEBI" id="CHEBI:58017"/>
        <dbReference type="ChEBI" id="CHEBI:456216"/>
        <dbReference type="EC" id="6.3.4.21"/>
    </reaction>
</comment>
<keyword evidence="11" id="KW-0328">Glycosyltransferase</keyword>
<dbReference type="Pfam" id="PF17767">
    <property type="entry name" value="NAPRTase_N"/>
    <property type="match status" value="1"/>
</dbReference>
<comment type="pathway">
    <text evidence="1 7 8">Cofactor biosynthesis; NAD(+) biosynthesis; nicotinate D-ribonucleotide from nicotinate: step 1/1.</text>
</comment>
<dbReference type="Proteomes" id="UP000049979">
    <property type="component" value="Unassembled WGS sequence"/>
</dbReference>
<dbReference type="GO" id="GO:0034355">
    <property type="term" value="P:NAD+ biosynthetic process via the salvage pathway"/>
    <property type="evidence" value="ECO:0007669"/>
    <property type="project" value="TreeGrafter"/>
</dbReference>
<dbReference type="InterPro" id="IPR040727">
    <property type="entry name" value="NAPRTase_N"/>
</dbReference>
<dbReference type="OrthoDB" id="9770610at2"/>